<sequence length="48" mass="5737">MFKPALPRRILWILVVQKKHLVREAGIVDALKDARRYQFINIPDIKHE</sequence>
<accession>A0A7Z0MP98</accession>
<dbReference type="Proteomes" id="UP000537890">
    <property type="component" value="Unassembled WGS sequence"/>
</dbReference>
<evidence type="ECO:0000313" key="1">
    <source>
        <dbReference type="EMBL" id="NYT47218.1"/>
    </source>
</evidence>
<proteinExistence type="predicted"/>
<protein>
    <submittedName>
        <fullName evidence="1">Uncharacterized protein</fullName>
    </submittedName>
</protein>
<evidence type="ECO:0000313" key="2">
    <source>
        <dbReference type="Proteomes" id="UP000537890"/>
    </source>
</evidence>
<comment type="caution">
    <text evidence="1">The sequence shown here is derived from an EMBL/GenBank/DDBJ whole genome shotgun (WGS) entry which is preliminary data.</text>
</comment>
<reference evidence="1 2" key="1">
    <citation type="submission" date="2020-05" db="EMBL/GenBank/DDBJ databases">
        <title>Horizontal transmission and recombination maintain forever young bacterial symbiont genomes.</title>
        <authorList>
            <person name="Russell S.L."/>
            <person name="Pepper-Tunick E."/>
            <person name="Svedberg J."/>
            <person name="Byrne A."/>
            <person name="Ruelas Castillo J."/>
            <person name="Vollmers C."/>
            <person name="Beinart R.A."/>
            <person name="Corbett-Detig R."/>
        </authorList>
    </citation>
    <scope>NUCLEOTIDE SEQUENCE [LARGE SCALE GENOMIC DNA]</scope>
    <source>
        <strain evidence="1">4727-3</strain>
    </source>
</reference>
<dbReference type="EMBL" id="JACCHS010000106">
    <property type="protein sequence ID" value="NYT47218.1"/>
    <property type="molecule type" value="Genomic_DNA"/>
</dbReference>
<dbReference type="AlphaFoldDB" id="A0A7Z0MP98"/>
<name>A0A7Z0MP98_9GAMM</name>
<organism evidence="1 2">
    <name type="scientific">Candidatus Methanofishera endochildressiae</name>
    <dbReference type="NCBI Taxonomy" id="2738884"/>
    <lineage>
        <taxon>Bacteria</taxon>
        <taxon>Pseudomonadati</taxon>
        <taxon>Pseudomonadota</taxon>
        <taxon>Gammaproteobacteria</taxon>
        <taxon>Candidatus Methanofishera</taxon>
    </lineage>
</organism>
<gene>
    <name evidence="1" type="ORF">H0A75_06210</name>
</gene>